<dbReference type="SMART" id="SM00382">
    <property type="entry name" value="AAA"/>
    <property type="match status" value="2"/>
</dbReference>
<dbReference type="EMBL" id="DSTK01000039">
    <property type="protein sequence ID" value="HFK98239.1"/>
    <property type="molecule type" value="Genomic_DNA"/>
</dbReference>
<dbReference type="InterPro" id="IPR015856">
    <property type="entry name" value="ABC_transpr_CbiO/EcfA_su"/>
</dbReference>
<feature type="domain" description="ABC transporter" evidence="6">
    <location>
        <begin position="49"/>
        <end position="291"/>
    </location>
</feature>
<keyword evidence="3" id="KW-0547">Nucleotide-binding</keyword>
<dbReference type="InterPro" id="IPR027417">
    <property type="entry name" value="P-loop_NTPase"/>
</dbReference>
<feature type="compositionally biased region" description="Basic residues" evidence="5">
    <location>
        <begin position="23"/>
        <end position="32"/>
    </location>
</feature>
<dbReference type="InterPro" id="IPR003593">
    <property type="entry name" value="AAA+_ATPase"/>
</dbReference>
<dbReference type="GO" id="GO:0043190">
    <property type="term" value="C:ATP-binding cassette (ABC) transporter complex"/>
    <property type="evidence" value="ECO:0007669"/>
    <property type="project" value="TreeGrafter"/>
</dbReference>
<keyword evidence="2" id="KW-0813">Transport</keyword>
<dbReference type="PROSITE" id="PS50893">
    <property type="entry name" value="ABC_TRANSPORTER_2"/>
    <property type="match status" value="2"/>
</dbReference>
<gene>
    <name evidence="7" type="ORF">ENS06_13085</name>
</gene>
<proteinExistence type="inferred from homology"/>
<keyword evidence="4 7" id="KW-0067">ATP-binding</keyword>
<evidence type="ECO:0000256" key="1">
    <source>
        <dbReference type="ARBA" id="ARBA00005417"/>
    </source>
</evidence>
<dbReference type="GO" id="GO:0042626">
    <property type="term" value="F:ATPase-coupled transmembrane transporter activity"/>
    <property type="evidence" value="ECO:0007669"/>
    <property type="project" value="TreeGrafter"/>
</dbReference>
<reference evidence="7" key="1">
    <citation type="journal article" date="2020" name="mSystems">
        <title>Genome- and Community-Level Interaction Insights into Carbon Utilization and Element Cycling Functions of Hydrothermarchaeota in Hydrothermal Sediment.</title>
        <authorList>
            <person name="Zhou Z."/>
            <person name="Liu Y."/>
            <person name="Xu W."/>
            <person name="Pan J."/>
            <person name="Luo Z.H."/>
            <person name="Li M."/>
        </authorList>
    </citation>
    <scope>NUCLEOTIDE SEQUENCE [LARGE SCALE GENOMIC DNA]</scope>
    <source>
        <strain evidence="7">SpSt-456</strain>
    </source>
</reference>
<dbReference type="CDD" id="cd03225">
    <property type="entry name" value="ABC_cobalt_CbiO_domain1"/>
    <property type="match status" value="2"/>
</dbReference>
<dbReference type="GO" id="GO:0005524">
    <property type="term" value="F:ATP binding"/>
    <property type="evidence" value="ECO:0007669"/>
    <property type="project" value="UniProtKB-KW"/>
</dbReference>
<feature type="region of interest" description="Disordered" evidence="5">
    <location>
        <begin position="1"/>
        <end position="39"/>
    </location>
</feature>
<organism evidence="7">
    <name type="scientific">Desulfacinum infernum</name>
    <dbReference type="NCBI Taxonomy" id="35837"/>
    <lineage>
        <taxon>Bacteria</taxon>
        <taxon>Pseudomonadati</taxon>
        <taxon>Thermodesulfobacteriota</taxon>
        <taxon>Syntrophobacteria</taxon>
        <taxon>Syntrophobacterales</taxon>
        <taxon>Syntrophobacteraceae</taxon>
        <taxon>Desulfacinum</taxon>
    </lineage>
</organism>
<comment type="similarity">
    <text evidence="1">Belongs to the ABC transporter superfamily.</text>
</comment>
<feature type="compositionally biased region" description="Basic and acidic residues" evidence="5">
    <location>
        <begin position="1"/>
        <end position="22"/>
    </location>
</feature>
<feature type="domain" description="ABC transporter" evidence="6">
    <location>
        <begin position="307"/>
        <end position="532"/>
    </location>
</feature>
<dbReference type="Pfam" id="PF00005">
    <property type="entry name" value="ABC_tran"/>
    <property type="match status" value="2"/>
</dbReference>
<comment type="caution">
    <text evidence="7">The sequence shown here is derived from an EMBL/GenBank/DDBJ whole genome shotgun (WGS) entry which is preliminary data.</text>
</comment>
<dbReference type="InterPro" id="IPR050095">
    <property type="entry name" value="ECF_ABC_transporter_ATP-bd"/>
</dbReference>
<dbReference type="SUPFAM" id="SSF52540">
    <property type="entry name" value="P-loop containing nucleoside triphosphate hydrolases"/>
    <property type="match status" value="2"/>
</dbReference>
<dbReference type="InterPro" id="IPR003439">
    <property type="entry name" value="ABC_transporter-like_ATP-bd"/>
</dbReference>
<dbReference type="Gene3D" id="3.40.50.300">
    <property type="entry name" value="P-loop containing nucleotide triphosphate hydrolases"/>
    <property type="match status" value="2"/>
</dbReference>
<evidence type="ECO:0000259" key="6">
    <source>
        <dbReference type="PROSITE" id="PS50893"/>
    </source>
</evidence>
<evidence type="ECO:0000256" key="4">
    <source>
        <dbReference type="ARBA" id="ARBA00022840"/>
    </source>
</evidence>
<evidence type="ECO:0000256" key="3">
    <source>
        <dbReference type="ARBA" id="ARBA00022741"/>
    </source>
</evidence>
<dbReference type="AlphaFoldDB" id="A0A832A7P4"/>
<sequence length="532" mass="58286">MDCGARVHGENHSPGDAHDRLQHQHPGRHRVGTGRLAPSAQGRPLATVIHLKNAAYRYPGRHGTAPWALDGINLDVRQGEYVVIFGPNGSGKSTLTSVFNGLVPHFFGGDFSGEAVVCNRLVVETPPAVLSEQVAVVLQNTDAYLFCGTVEAELLFGLERSPIPAAQFGRRIRETLSFFGIEHLRDRAPHDLSGGEKHLAAIASALCLNPRLLVLDEPFAHLDAPNRHRLRQALAAVHRSGTTVIVAEHLVDDFIFDADRCLVMESGRVTFDGTPKTALPHLKDAGLVPRYPQPTEDTPSFARQSLLEVSDVTFHRDARPVLDKVSFTLRAGERVAVTGPNGSGKTTLVKILAGLLKPHHGSALWGGRDIHKIPPPMRVRHIGVSFQNPNDQFFKVRVDDEVWAGPELLKKKGIPADRDWIEHLFDLFDLRALAKHSPYRLSEGEKKRVAVASVLAMNPQVLVLDEPTAGQDGRFRGELAELLNSLARSRGIALVVVTHDAEFARAVCSRRLVLEQGRLVEDRSIGPSTEDV</sequence>
<dbReference type="PANTHER" id="PTHR43553:SF24">
    <property type="entry name" value="ENERGY-COUPLING FACTOR TRANSPORTER ATP-BINDING PROTEIN ECFA1"/>
    <property type="match status" value="1"/>
</dbReference>
<accession>A0A832A7P4</accession>
<dbReference type="PANTHER" id="PTHR43553">
    <property type="entry name" value="HEAVY METAL TRANSPORTER"/>
    <property type="match status" value="1"/>
</dbReference>
<evidence type="ECO:0000256" key="2">
    <source>
        <dbReference type="ARBA" id="ARBA00022448"/>
    </source>
</evidence>
<evidence type="ECO:0000256" key="5">
    <source>
        <dbReference type="SAM" id="MobiDB-lite"/>
    </source>
</evidence>
<protein>
    <submittedName>
        <fullName evidence="7">Energy-coupling factor ABC transporter ATP-binding protein</fullName>
    </submittedName>
</protein>
<dbReference type="GO" id="GO:0016887">
    <property type="term" value="F:ATP hydrolysis activity"/>
    <property type="evidence" value="ECO:0007669"/>
    <property type="project" value="InterPro"/>
</dbReference>
<evidence type="ECO:0000313" key="7">
    <source>
        <dbReference type="EMBL" id="HFK98239.1"/>
    </source>
</evidence>
<name>A0A832A7P4_9BACT</name>